<evidence type="ECO:0000313" key="2">
    <source>
        <dbReference type="Proteomes" id="UP000031594"/>
    </source>
</evidence>
<accession>A0ABR4ZY91</accession>
<reference evidence="1 2" key="1">
    <citation type="submission" date="2014-08" db="EMBL/GenBank/DDBJ databases">
        <title>Methylacidiphilum kamchatkense strain Kam1 draft genome sequence.</title>
        <authorList>
            <person name="Birkeland N.-K."/>
            <person name="Erikstad H.A."/>
        </authorList>
    </citation>
    <scope>NUCLEOTIDE SEQUENCE [LARGE SCALE GENOMIC DNA]</scope>
    <source>
        <strain evidence="1 2">Kam1</strain>
    </source>
</reference>
<organism evidence="1 2">
    <name type="scientific">Methylacidiphilum kamchatkense Kam1</name>
    <dbReference type="NCBI Taxonomy" id="1202785"/>
    <lineage>
        <taxon>Bacteria</taxon>
        <taxon>Pseudomonadati</taxon>
        <taxon>Verrucomicrobiota</taxon>
        <taxon>Methylacidiphilae</taxon>
        <taxon>Methylacidiphilales</taxon>
        <taxon>Methylacidiphilaceae</taxon>
        <taxon>Methylacidiphilum (ex Ratnadevi et al. 2023)</taxon>
    </lineage>
</organism>
<sequence>MITPNLMDYPRIELSLDFLLNPFTLLLFLIQNKKLLFQKLFPKGLLDRTRLRLWIDHAFTAFLLPC</sequence>
<dbReference type="EMBL" id="JQNX01000002">
    <property type="protein sequence ID" value="KIE59152.1"/>
    <property type="molecule type" value="Genomic_DNA"/>
</dbReference>
<dbReference type="Proteomes" id="UP000031594">
    <property type="component" value="Unassembled WGS sequence"/>
</dbReference>
<protein>
    <submittedName>
        <fullName evidence="1">Uncharacterized protein</fullName>
    </submittedName>
</protein>
<proteinExistence type="predicted"/>
<name>A0ABR4ZY91_9BACT</name>
<gene>
    <name evidence="1" type="ORF">A946_03875</name>
</gene>
<comment type="caution">
    <text evidence="1">The sequence shown here is derived from an EMBL/GenBank/DDBJ whole genome shotgun (WGS) entry which is preliminary data.</text>
</comment>
<evidence type="ECO:0000313" key="1">
    <source>
        <dbReference type="EMBL" id="KIE59152.1"/>
    </source>
</evidence>
<keyword evidence="2" id="KW-1185">Reference proteome</keyword>